<sequence>MTPLISIRVSQVPANRSTSFTRRDPHHPRNAAPGRRITPELAQVWGKSRSAAQPPLSSDFGFARCSRRTESAASASCFYRKFVPNVPAQPKS</sequence>
<organism evidence="2 3">
    <name type="scientific">Eragrostis curvula</name>
    <name type="common">weeping love grass</name>
    <dbReference type="NCBI Taxonomy" id="38414"/>
    <lineage>
        <taxon>Eukaryota</taxon>
        <taxon>Viridiplantae</taxon>
        <taxon>Streptophyta</taxon>
        <taxon>Embryophyta</taxon>
        <taxon>Tracheophyta</taxon>
        <taxon>Spermatophyta</taxon>
        <taxon>Magnoliopsida</taxon>
        <taxon>Liliopsida</taxon>
        <taxon>Poales</taxon>
        <taxon>Poaceae</taxon>
        <taxon>PACMAD clade</taxon>
        <taxon>Chloridoideae</taxon>
        <taxon>Eragrostideae</taxon>
        <taxon>Eragrostidinae</taxon>
        <taxon>Eragrostis</taxon>
    </lineage>
</organism>
<evidence type="ECO:0000313" key="2">
    <source>
        <dbReference type="EMBL" id="TVU14338.1"/>
    </source>
</evidence>
<gene>
    <name evidence="2" type="ORF">EJB05_37801</name>
</gene>
<evidence type="ECO:0000313" key="3">
    <source>
        <dbReference type="Proteomes" id="UP000324897"/>
    </source>
</evidence>
<reference evidence="2 3" key="1">
    <citation type="journal article" date="2019" name="Sci. Rep.">
        <title>A high-quality genome of Eragrostis curvula grass provides insights into Poaceae evolution and supports new strategies to enhance forage quality.</title>
        <authorList>
            <person name="Carballo J."/>
            <person name="Santos B.A.C.M."/>
            <person name="Zappacosta D."/>
            <person name="Garbus I."/>
            <person name="Selva J.P."/>
            <person name="Gallo C.A."/>
            <person name="Diaz A."/>
            <person name="Albertini E."/>
            <person name="Caccamo M."/>
            <person name="Echenique V."/>
        </authorList>
    </citation>
    <scope>NUCLEOTIDE SEQUENCE [LARGE SCALE GENOMIC DNA]</scope>
    <source>
        <strain evidence="3">cv. Victoria</strain>
        <tissue evidence="2">Leaf</tissue>
    </source>
</reference>
<feature type="non-terminal residue" evidence="2">
    <location>
        <position position="1"/>
    </location>
</feature>
<protein>
    <submittedName>
        <fullName evidence="2">Uncharacterized protein</fullName>
    </submittedName>
</protein>
<dbReference type="EMBL" id="RWGY01000031">
    <property type="protein sequence ID" value="TVU14338.1"/>
    <property type="molecule type" value="Genomic_DNA"/>
</dbReference>
<comment type="caution">
    <text evidence="2">The sequence shown here is derived from an EMBL/GenBank/DDBJ whole genome shotgun (WGS) entry which is preliminary data.</text>
</comment>
<feature type="region of interest" description="Disordered" evidence="1">
    <location>
        <begin position="1"/>
        <end position="36"/>
    </location>
</feature>
<feature type="compositionally biased region" description="Polar residues" evidence="1">
    <location>
        <begin position="8"/>
        <end position="20"/>
    </location>
</feature>
<accession>A0A5J9TU41</accession>
<dbReference type="Gramene" id="TVU14338">
    <property type="protein sequence ID" value="TVU14338"/>
    <property type="gene ID" value="EJB05_37801"/>
</dbReference>
<proteinExistence type="predicted"/>
<dbReference type="AlphaFoldDB" id="A0A5J9TU41"/>
<dbReference type="Proteomes" id="UP000324897">
    <property type="component" value="Unassembled WGS sequence"/>
</dbReference>
<name>A0A5J9TU41_9POAL</name>
<keyword evidence="3" id="KW-1185">Reference proteome</keyword>
<evidence type="ECO:0000256" key="1">
    <source>
        <dbReference type="SAM" id="MobiDB-lite"/>
    </source>
</evidence>